<dbReference type="AlphaFoldDB" id="M3G1I8"/>
<evidence type="ECO:0000313" key="3">
    <source>
        <dbReference type="Proteomes" id="UP000011770"/>
    </source>
</evidence>
<feature type="region of interest" description="Disordered" evidence="1">
    <location>
        <begin position="1"/>
        <end position="26"/>
    </location>
</feature>
<accession>M3G1I8</accession>
<sequence>MSIGKQIQSTDSSEFDPHSDRPLSTDSTTLKKRISLGFLFQTIKFKE</sequence>
<protein>
    <submittedName>
        <fullName evidence="2">Uncharacterized protein</fullName>
    </submittedName>
</protein>
<reference evidence="2 3" key="1">
    <citation type="submission" date="2013-01" db="EMBL/GenBank/DDBJ databases">
        <authorList>
            <person name="Harkins D.M."/>
            <person name="Durkin A.S."/>
            <person name="Brinkac L.M."/>
            <person name="Haft D.H."/>
            <person name="Selengut J.D."/>
            <person name="Sanka R."/>
            <person name="DePew J."/>
            <person name="Purushe J."/>
            <person name="Tulsiani S.M."/>
            <person name="Graham G.C."/>
            <person name="Burns M.-A."/>
            <person name="Dohnt M.F."/>
            <person name="Smythe L.D."/>
            <person name="McKay D.B."/>
            <person name="Craig S.B."/>
            <person name="Vinetz J.M."/>
            <person name="Sutton G.G."/>
            <person name="Nierman W.C."/>
            <person name="Fouts D.E."/>
        </authorList>
    </citation>
    <scope>NUCLEOTIDE SEQUENCE [LARGE SCALE GENOMIC DNA]</scope>
    <source>
        <strain evidence="2 3">LT2116</strain>
    </source>
</reference>
<dbReference type="EMBL" id="AHOR02000075">
    <property type="protein sequence ID" value="EMF79804.1"/>
    <property type="molecule type" value="Genomic_DNA"/>
</dbReference>
<gene>
    <name evidence="2" type="ORF">LEP1GSC188_1844</name>
</gene>
<dbReference type="Proteomes" id="UP000011770">
    <property type="component" value="Unassembled WGS sequence"/>
</dbReference>
<evidence type="ECO:0000256" key="1">
    <source>
        <dbReference type="SAM" id="MobiDB-lite"/>
    </source>
</evidence>
<evidence type="ECO:0000313" key="2">
    <source>
        <dbReference type="EMBL" id="EMF79804.1"/>
    </source>
</evidence>
<organism evidence="2 3">
    <name type="scientific">Leptospira weilii serovar Topaz str. LT2116</name>
    <dbReference type="NCBI Taxonomy" id="1088540"/>
    <lineage>
        <taxon>Bacteria</taxon>
        <taxon>Pseudomonadati</taxon>
        <taxon>Spirochaetota</taxon>
        <taxon>Spirochaetia</taxon>
        <taxon>Leptospirales</taxon>
        <taxon>Leptospiraceae</taxon>
        <taxon>Leptospira</taxon>
    </lineage>
</organism>
<proteinExistence type="predicted"/>
<comment type="caution">
    <text evidence="2">The sequence shown here is derived from an EMBL/GenBank/DDBJ whole genome shotgun (WGS) entry which is preliminary data.</text>
</comment>
<feature type="compositionally biased region" description="Polar residues" evidence="1">
    <location>
        <begin position="1"/>
        <end position="12"/>
    </location>
</feature>
<name>M3G1I8_9LEPT</name>